<reference evidence="2" key="1">
    <citation type="journal article" date="2017" name="Ticks Tick Borne Dis.">
        <title>An insight into the sialome of Hyalomma excavatum.</title>
        <authorList>
            <person name="Ribeiro J.M."/>
            <person name="Slovak M."/>
            <person name="Francischetti I.M."/>
        </authorList>
    </citation>
    <scope>NUCLEOTIDE SEQUENCE</scope>
    <source>
        <strain evidence="2">Samish</strain>
        <tissue evidence="2">Salivary glands</tissue>
    </source>
</reference>
<evidence type="ECO:0000313" key="2">
    <source>
        <dbReference type="EMBL" id="JAP67665.1"/>
    </source>
</evidence>
<sequence>MASNEIKCSIIILAMTVLVAVSHDIDSCKKTTLLIGNGPCTLGAVPIPPGQVIQLRCPCANVSCHDSLRRVIVSWC</sequence>
<organism evidence="2">
    <name type="scientific">Hyalomma excavatum</name>
    <dbReference type="NCBI Taxonomy" id="257692"/>
    <lineage>
        <taxon>Eukaryota</taxon>
        <taxon>Metazoa</taxon>
        <taxon>Ecdysozoa</taxon>
        <taxon>Arthropoda</taxon>
        <taxon>Chelicerata</taxon>
        <taxon>Arachnida</taxon>
        <taxon>Acari</taxon>
        <taxon>Parasitiformes</taxon>
        <taxon>Ixodida</taxon>
        <taxon>Ixodoidea</taxon>
        <taxon>Ixodidae</taxon>
        <taxon>Hyalomminae</taxon>
        <taxon>Hyalomma</taxon>
    </lineage>
</organism>
<evidence type="ECO:0000256" key="1">
    <source>
        <dbReference type="SAM" id="SignalP"/>
    </source>
</evidence>
<dbReference type="EMBL" id="GEFH01000916">
    <property type="protein sequence ID" value="JAP67665.1"/>
    <property type="molecule type" value="mRNA"/>
</dbReference>
<keyword evidence="1" id="KW-0732">Signal</keyword>
<feature type="signal peptide" evidence="1">
    <location>
        <begin position="1"/>
        <end position="22"/>
    </location>
</feature>
<proteinExistence type="evidence at transcript level"/>
<feature type="chain" id="PRO_5007283941" evidence="1">
    <location>
        <begin position="23"/>
        <end position="76"/>
    </location>
</feature>
<name>A0A131XN65_9ACAR</name>
<accession>A0A131XN65</accession>
<protein>
    <submittedName>
        <fullName evidence="2">Putative secreted peptide</fullName>
    </submittedName>
</protein>
<dbReference type="AlphaFoldDB" id="A0A131XN65"/>